<keyword evidence="2" id="KW-0012">Acyltransferase</keyword>
<gene>
    <name evidence="5" type="ORF">SAMN04489711_10991</name>
</gene>
<evidence type="ECO:0000256" key="3">
    <source>
        <dbReference type="ARBA" id="ARBA00038502"/>
    </source>
</evidence>
<feature type="domain" description="N-acetyltransferase" evidence="4">
    <location>
        <begin position="50"/>
        <end position="194"/>
    </location>
</feature>
<dbReference type="GO" id="GO:0005840">
    <property type="term" value="C:ribosome"/>
    <property type="evidence" value="ECO:0007669"/>
    <property type="project" value="UniProtKB-KW"/>
</dbReference>
<dbReference type="InterPro" id="IPR016181">
    <property type="entry name" value="Acyl_CoA_acyltransferase"/>
</dbReference>
<keyword evidence="5" id="KW-0689">Ribosomal protein</keyword>
<keyword evidence="6" id="KW-1185">Reference proteome</keyword>
<dbReference type="AlphaFoldDB" id="A0A1I2F4B8"/>
<proteinExistence type="inferred from homology"/>
<dbReference type="InterPro" id="IPR051531">
    <property type="entry name" value="N-acetyltransferase"/>
</dbReference>
<protein>
    <submittedName>
        <fullName evidence="5">[SSU ribosomal protein S5P]-alanine acetyltransferase</fullName>
    </submittedName>
</protein>
<organism evidence="5 6">
    <name type="scientific">Paracidovorax wautersii</name>
    <dbReference type="NCBI Taxonomy" id="1177982"/>
    <lineage>
        <taxon>Bacteria</taxon>
        <taxon>Pseudomonadati</taxon>
        <taxon>Pseudomonadota</taxon>
        <taxon>Betaproteobacteria</taxon>
        <taxon>Burkholderiales</taxon>
        <taxon>Comamonadaceae</taxon>
        <taxon>Paracidovorax</taxon>
    </lineage>
</organism>
<evidence type="ECO:0000313" key="6">
    <source>
        <dbReference type="Proteomes" id="UP000199119"/>
    </source>
</evidence>
<dbReference type="GO" id="GO:0005737">
    <property type="term" value="C:cytoplasm"/>
    <property type="evidence" value="ECO:0007669"/>
    <property type="project" value="TreeGrafter"/>
</dbReference>
<dbReference type="STRING" id="1177982.SAMN04489711_10991"/>
<dbReference type="SUPFAM" id="SSF55729">
    <property type="entry name" value="Acyl-CoA N-acyltransferases (Nat)"/>
    <property type="match status" value="1"/>
</dbReference>
<dbReference type="Gene3D" id="3.40.630.30">
    <property type="match status" value="1"/>
</dbReference>
<keyword evidence="1 5" id="KW-0808">Transferase</keyword>
<dbReference type="Proteomes" id="UP000199119">
    <property type="component" value="Unassembled WGS sequence"/>
</dbReference>
<sequence>MTVLPCLREAESPRRHLHTSRLMMNASAPALAEAVIDYQRRNAGHFAPWDPVRPAGYWELEPTRARLAEEEVAFSAGTAWHYWIQPVDQPVDQPGRIVGHCALSSVARGVFQNAMLGYGLDHALVGGGWMQEAIRCLLDEVFGPVVSLHRVQASVRPENERSRRVLERLGFRREGFSPCYLYIAGAWRDHETFALLNPFWDRH</sequence>
<evidence type="ECO:0000313" key="5">
    <source>
        <dbReference type="EMBL" id="SFE99558.1"/>
    </source>
</evidence>
<evidence type="ECO:0000259" key="4">
    <source>
        <dbReference type="PROSITE" id="PS51186"/>
    </source>
</evidence>
<dbReference type="OrthoDB" id="9801669at2"/>
<accession>A0A1I2F4B8</accession>
<comment type="similarity">
    <text evidence="3">Belongs to the acetyltransferase family. RimJ subfamily.</text>
</comment>
<dbReference type="InterPro" id="IPR000182">
    <property type="entry name" value="GNAT_dom"/>
</dbReference>
<keyword evidence="5" id="KW-0687">Ribonucleoprotein</keyword>
<dbReference type="Pfam" id="PF13302">
    <property type="entry name" value="Acetyltransf_3"/>
    <property type="match status" value="1"/>
</dbReference>
<dbReference type="EMBL" id="FONX01000009">
    <property type="protein sequence ID" value="SFE99558.1"/>
    <property type="molecule type" value="Genomic_DNA"/>
</dbReference>
<dbReference type="GO" id="GO:0008999">
    <property type="term" value="F:protein-N-terminal-alanine acetyltransferase activity"/>
    <property type="evidence" value="ECO:0007669"/>
    <property type="project" value="TreeGrafter"/>
</dbReference>
<evidence type="ECO:0000256" key="2">
    <source>
        <dbReference type="ARBA" id="ARBA00023315"/>
    </source>
</evidence>
<reference evidence="6" key="1">
    <citation type="submission" date="2016-10" db="EMBL/GenBank/DDBJ databases">
        <authorList>
            <person name="Varghese N."/>
            <person name="Submissions S."/>
        </authorList>
    </citation>
    <scope>NUCLEOTIDE SEQUENCE [LARGE SCALE GENOMIC DNA]</scope>
    <source>
        <strain evidence="6">DSM 27981</strain>
    </source>
</reference>
<evidence type="ECO:0000256" key="1">
    <source>
        <dbReference type="ARBA" id="ARBA00022679"/>
    </source>
</evidence>
<dbReference type="PANTHER" id="PTHR43792">
    <property type="entry name" value="GNAT FAMILY, PUTATIVE (AFU_ORTHOLOGUE AFUA_3G00765)-RELATED-RELATED"/>
    <property type="match status" value="1"/>
</dbReference>
<dbReference type="RefSeq" id="WP_092940099.1">
    <property type="nucleotide sequence ID" value="NZ_FONX01000009.1"/>
</dbReference>
<dbReference type="PANTHER" id="PTHR43792:SF8">
    <property type="entry name" value="[RIBOSOMAL PROTEIN US5]-ALANINE N-ACETYLTRANSFERASE"/>
    <property type="match status" value="1"/>
</dbReference>
<dbReference type="PROSITE" id="PS51186">
    <property type="entry name" value="GNAT"/>
    <property type="match status" value="1"/>
</dbReference>
<name>A0A1I2F4B8_9BURK</name>